<dbReference type="OrthoDB" id="10612377at2759"/>
<feature type="compositionally biased region" description="Basic and acidic residues" evidence="1">
    <location>
        <begin position="408"/>
        <end position="429"/>
    </location>
</feature>
<feature type="transmembrane region" description="Helical" evidence="2">
    <location>
        <begin position="76"/>
        <end position="97"/>
    </location>
</feature>
<feature type="non-terminal residue" evidence="3">
    <location>
        <position position="514"/>
    </location>
</feature>
<feature type="compositionally biased region" description="Polar residues" evidence="1">
    <location>
        <begin position="433"/>
        <end position="443"/>
    </location>
</feature>
<organism evidence="3 4">
    <name type="scientific">Penaeus vannamei</name>
    <name type="common">Whiteleg shrimp</name>
    <name type="synonym">Litopenaeus vannamei</name>
    <dbReference type="NCBI Taxonomy" id="6689"/>
    <lineage>
        <taxon>Eukaryota</taxon>
        <taxon>Metazoa</taxon>
        <taxon>Ecdysozoa</taxon>
        <taxon>Arthropoda</taxon>
        <taxon>Crustacea</taxon>
        <taxon>Multicrustacea</taxon>
        <taxon>Malacostraca</taxon>
        <taxon>Eumalacostraca</taxon>
        <taxon>Eucarida</taxon>
        <taxon>Decapoda</taxon>
        <taxon>Dendrobranchiata</taxon>
        <taxon>Penaeoidea</taxon>
        <taxon>Penaeidae</taxon>
        <taxon>Penaeus</taxon>
    </lineage>
</organism>
<evidence type="ECO:0000256" key="1">
    <source>
        <dbReference type="SAM" id="MobiDB-lite"/>
    </source>
</evidence>
<feature type="compositionally biased region" description="Basic and acidic residues" evidence="1">
    <location>
        <begin position="342"/>
        <end position="362"/>
    </location>
</feature>
<keyword evidence="2" id="KW-1133">Transmembrane helix</keyword>
<feature type="compositionally biased region" description="Polar residues" evidence="1">
    <location>
        <begin position="294"/>
        <end position="304"/>
    </location>
</feature>
<protein>
    <recommendedName>
        <fullName evidence="5">Transmembrane protein</fullName>
    </recommendedName>
</protein>
<sequence>MRRFLCIVVPQDQAILELKEDIKNTPRPVLARRQPESLDLLCPEDASKVDGKVAQIECLHAVLLEQRRLVEVERHYFAIFAGLATATLAAVAALIFLNRKLKQASLETRLVTLQDEKKPEIAEAQEDEESEEAEALEDEESEVSESQEDEESEVSESQEDEESEVSESQEDEESEEAEALEDEESEPKEDEESEVSESQEDEESEEAEGKEDEESEAPNREDEERRSPNWPIPCLISGPTRPPLASPVPRVIRTPSDLQTTKCTGSLKVSHDRERKNERAAARSAHEPKLAHSVSDQRTNSASSRESRATCLQEEAAPSTTKGQPGKRLTWASKDWPSLEISHGRERKNERAAARSAHEPKLAHSVSDQQPRSSVFTLAGAEAPGLASPVIRTPSDLQTTKCTGSLKVSHDRERKNERAAARSAHEPKLAHSVSDQRTNSASSRESRATCLQAAPSTTKCTGSLKVSHDRERKNERAAARSAHEPKLAHSVSDQRTNSASSRESRATCLQAAPS</sequence>
<feature type="compositionally biased region" description="Basic and acidic residues" evidence="1">
    <location>
        <begin position="217"/>
        <end position="227"/>
    </location>
</feature>
<proteinExistence type="predicted"/>
<dbReference type="EMBL" id="QCYY01001697">
    <property type="protein sequence ID" value="ROT76063.1"/>
    <property type="molecule type" value="Genomic_DNA"/>
</dbReference>
<accession>A0A3R7SUS3</accession>
<comment type="caution">
    <text evidence="3">The sequence shown here is derived from an EMBL/GenBank/DDBJ whole genome shotgun (WGS) entry which is preliminary data.</text>
</comment>
<feature type="region of interest" description="Disordered" evidence="1">
    <location>
        <begin position="117"/>
        <end position="514"/>
    </location>
</feature>
<evidence type="ECO:0000313" key="4">
    <source>
        <dbReference type="Proteomes" id="UP000283509"/>
    </source>
</evidence>
<feature type="compositionally biased region" description="Basic and acidic residues" evidence="1">
    <location>
        <begin position="466"/>
        <end position="487"/>
    </location>
</feature>
<feature type="compositionally biased region" description="Polar residues" evidence="1">
    <location>
        <begin position="366"/>
        <end position="376"/>
    </location>
</feature>
<dbReference type="AlphaFoldDB" id="A0A3R7SUS3"/>
<feature type="compositionally biased region" description="Basic and acidic residues" evidence="1">
    <location>
        <begin position="269"/>
        <end position="290"/>
    </location>
</feature>
<reference evidence="3 4" key="1">
    <citation type="submission" date="2018-04" db="EMBL/GenBank/DDBJ databases">
        <authorList>
            <person name="Zhang X."/>
            <person name="Yuan J."/>
            <person name="Li F."/>
            <person name="Xiang J."/>
        </authorList>
    </citation>
    <scope>NUCLEOTIDE SEQUENCE [LARGE SCALE GENOMIC DNA]</scope>
    <source>
        <tissue evidence="3">Muscle</tissue>
    </source>
</reference>
<evidence type="ECO:0008006" key="5">
    <source>
        <dbReference type="Google" id="ProtNLM"/>
    </source>
</evidence>
<name>A0A3R7SUS3_PENVA</name>
<keyword evidence="2" id="KW-0812">Transmembrane</keyword>
<gene>
    <name evidence="3" type="ORF">C7M84_005373</name>
</gene>
<feature type="compositionally biased region" description="Polar residues" evidence="1">
    <location>
        <begin position="491"/>
        <end position="501"/>
    </location>
</feature>
<evidence type="ECO:0000313" key="3">
    <source>
        <dbReference type="EMBL" id="ROT76063.1"/>
    </source>
</evidence>
<reference evidence="3 4" key="2">
    <citation type="submission" date="2019-01" db="EMBL/GenBank/DDBJ databases">
        <title>The decoding of complex shrimp genome reveals the adaptation for benthos swimmer, frequently molting mechanism and breeding impact on genome.</title>
        <authorList>
            <person name="Sun Y."/>
            <person name="Gao Y."/>
            <person name="Yu Y."/>
        </authorList>
    </citation>
    <scope>NUCLEOTIDE SEQUENCE [LARGE SCALE GENOMIC DNA]</scope>
    <source>
        <tissue evidence="3">Muscle</tissue>
    </source>
</reference>
<evidence type="ECO:0000256" key="2">
    <source>
        <dbReference type="SAM" id="Phobius"/>
    </source>
</evidence>
<feature type="compositionally biased region" description="Acidic residues" evidence="1">
    <location>
        <begin position="123"/>
        <end position="216"/>
    </location>
</feature>
<keyword evidence="2" id="KW-0472">Membrane</keyword>
<dbReference type="Proteomes" id="UP000283509">
    <property type="component" value="Unassembled WGS sequence"/>
</dbReference>
<keyword evidence="4" id="KW-1185">Reference proteome</keyword>